<protein>
    <submittedName>
        <fullName evidence="1">Orc1/cdc6 family replication initiation protein</fullName>
    </submittedName>
</protein>
<dbReference type="AlphaFoldDB" id="A0A897MZ10"/>
<proteinExistence type="predicted"/>
<dbReference type="Proteomes" id="UP000663586">
    <property type="component" value="Chromosome"/>
</dbReference>
<sequence length="111" mass="12086">MSDVTERLTLLALVCLADQGETPAHAEKVSATCRTQLVDASVDPTDKAVVRRLKRLADTEYVDQTRIDDQSPVGKGNPAYRLAVDVETALEPFVTERQIAKVVESIESDGS</sequence>
<dbReference type="GeneID" id="70686514"/>
<gene>
    <name evidence="1" type="ORF">AArcS_3136</name>
</gene>
<evidence type="ECO:0000313" key="2">
    <source>
        <dbReference type="Proteomes" id="UP000663586"/>
    </source>
</evidence>
<dbReference type="RefSeq" id="WP_238478344.1">
    <property type="nucleotide sequence ID" value="NZ_CP064786.1"/>
</dbReference>
<dbReference type="EMBL" id="CP064786">
    <property type="protein sequence ID" value="QSG04323.1"/>
    <property type="molecule type" value="Genomic_DNA"/>
</dbReference>
<accession>A0A897MZ10</accession>
<evidence type="ECO:0000313" key="1">
    <source>
        <dbReference type="EMBL" id="QSG04323.1"/>
    </source>
</evidence>
<organism evidence="1 2">
    <name type="scientific">Natranaeroarchaeum sulfidigenes</name>
    <dbReference type="NCBI Taxonomy" id="2784880"/>
    <lineage>
        <taxon>Archaea</taxon>
        <taxon>Methanobacteriati</taxon>
        <taxon>Methanobacteriota</taxon>
        <taxon>Stenosarchaea group</taxon>
        <taxon>Halobacteria</taxon>
        <taxon>Halobacteriales</taxon>
        <taxon>Natronoarchaeaceae</taxon>
        <taxon>Natranaeroarchaeum</taxon>
    </lineage>
</organism>
<reference evidence="1" key="1">
    <citation type="submission" date="2020-11" db="EMBL/GenBank/DDBJ databases">
        <title>Carbohydrate-dependent, anaerobic sulfur respiration: A novel catabolism in halophilic archaea.</title>
        <authorList>
            <person name="Sorokin D.Y."/>
            <person name="Messina E."/>
            <person name="Smedile F."/>
            <person name="La Cono V."/>
            <person name="Hallsworth J.E."/>
            <person name="Yakimov M.M."/>
        </authorList>
    </citation>
    <scope>NUCLEOTIDE SEQUENCE</scope>
    <source>
        <strain evidence="1">AArc-S</strain>
    </source>
</reference>
<name>A0A897MZ10_9EURY</name>
<dbReference type="KEGG" id="hara:AArcS_3136"/>
<keyword evidence="2" id="KW-1185">Reference proteome</keyword>